<dbReference type="InterPro" id="IPR002109">
    <property type="entry name" value="Glutaredoxin"/>
</dbReference>
<dbReference type="PRINTS" id="PR00160">
    <property type="entry name" value="GLUTAREDOXIN"/>
</dbReference>
<dbReference type="InterPro" id="IPR011767">
    <property type="entry name" value="GLR_AS"/>
</dbReference>
<dbReference type="Pfam" id="PF00462">
    <property type="entry name" value="Glutaredoxin"/>
    <property type="match status" value="1"/>
</dbReference>
<dbReference type="InterPro" id="IPR011900">
    <property type="entry name" value="GRX_bact"/>
</dbReference>
<keyword evidence="2 6" id="KW-0813">Transport</keyword>
<dbReference type="GO" id="GO:0034599">
    <property type="term" value="P:cellular response to oxidative stress"/>
    <property type="evidence" value="ECO:0007669"/>
    <property type="project" value="TreeGrafter"/>
</dbReference>
<dbReference type="RefSeq" id="WP_119629053.1">
    <property type="nucleotide sequence ID" value="NZ_AP017928.1"/>
</dbReference>
<dbReference type="OrthoDB" id="9814618at2"/>
<gene>
    <name evidence="8" type="ORF">sS8_1489</name>
</gene>
<dbReference type="PANTHER" id="PTHR45694">
    <property type="entry name" value="GLUTAREDOXIN 2"/>
    <property type="match status" value="1"/>
</dbReference>
<organism evidence="8 9">
    <name type="scientific">Methylocaldum marinum</name>
    <dbReference type="NCBI Taxonomy" id="1432792"/>
    <lineage>
        <taxon>Bacteria</taxon>
        <taxon>Pseudomonadati</taxon>
        <taxon>Pseudomonadota</taxon>
        <taxon>Gammaproteobacteria</taxon>
        <taxon>Methylococcales</taxon>
        <taxon>Methylococcaceae</taxon>
        <taxon>Methylocaldum</taxon>
    </lineage>
</organism>
<proteinExistence type="inferred from homology"/>
<dbReference type="PROSITE" id="PS51354">
    <property type="entry name" value="GLUTAREDOXIN_2"/>
    <property type="match status" value="1"/>
</dbReference>
<accession>A0A250KUJ4</accession>
<protein>
    <recommendedName>
        <fullName evidence="6">Glutaredoxin</fullName>
    </recommendedName>
</protein>
<keyword evidence="5 6" id="KW-0676">Redox-active center</keyword>
<reference evidence="8 9" key="1">
    <citation type="submission" date="2016-12" db="EMBL/GenBank/DDBJ databases">
        <title>Genome sequencing of Methylocaldum marinum.</title>
        <authorList>
            <person name="Takeuchi M."/>
            <person name="Kamagata Y."/>
            <person name="Hiraoka S."/>
            <person name="Oshima K."/>
            <person name="Hattori M."/>
            <person name="Iwasaki W."/>
        </authorList>
    </citation>
    <scope>NUCLEOTIDE SEQUENCE [LARGE SCALE GENOMIC DNA]</scope>
    <source>
        <strain evidence="8 9">S8</strain>
    </source>
</reference>
<feature type="domain" description="Glutaredoxin" evidence="7">
    <location>
        <begin position="4"/>
        <end position="64"/>
    </location>
</feature>
<evidence type="ECO:0000256" key="6">
    <source>
        <dbReference type="RuleBase" id="RU364065"/>
    </source>
</evidence>
<dbReference type="EMBL" id="AP017928">
    <property type="protein sequence ID" value="BBA33449.1"/>
    <property type="molecule type" value="Genomic_DNA"/>
</dbReference>
<comment type="similarity">
    <text evidence="1 6">Belongs to the glutaredoxin family.</text>
</comment>
<dbReference type="AlphaFoldDB" id="A0A250KUJ4"/>
<dbReference type="InterPro" id="IPR036249">
    <property type="entry name" value="Thioredoxin-like_sf"/>
</dbReference>
<dbReference type="KEGG" id="mmai:sS8_1489"/>
<dbReference type="GO" id="GO:0045454">
    <property type="term" value="P:cell redox homeostasis"/>
    <property type="evidence" value="ECO:0007669"/>
    <property type="project" value="InterPro"/>
</dbReference>
<name>A0A250KUJ4_9GAMM</name>
<dbReference type="GO" id="GO:0015038">
    <property type="term" value="F:glutathione disulfide oxidoreductase activity"/>
    <property type="evidence" value="ECO:0007669"/>
    <property type="project" value="UniProtKB-UniRule"/>
</dbReference>
<dbReference type="GO" id="GO:0005737">
    <property type="term" value="C:cytoplasm"/>
    <property type="evidence" value="ECO:0007669"/>
    <property type="project" value="TreeGrafter"/>
</dbReference>
<dbReference type="PROSITE" id="PS00195">
    <property type="entry name" value="GLUTAREDOXIN_1"/>
    <property type="match status" value="1"/>
</dbReference>
<dbReference type="NCBIfam" id="TIGR02181">
    <property type="entry name" value="GRX_bact"/>
    <property type="match status" value="1"/>
</dbReference>
<keyword evidence="6" id="KW-0963">Cytoplasm</keyword>
<keyword evidence="4" id="KW-1015">Disulfide bond</keyword>
<evidence type="ECO:0000256" key="5">
    <source>
        <dbReference type="ARBA" id="ARBA00023284"/>
    </source>
</evidence>
<keyword evidence="3 6" id="KW-0249">Electron transport</keyword>
<evidence type="ECO:0000259" key="7">
    <source>
        <dbReference type="Pfam" id="PF00462"/>
    </source>
</evidence>
<evidence type="ECO:0000256" key="2">
    <source>
        <dbReference type="ARBA" id="ARBA00022448"/>
    </source>
</evidence>
<keyword evidence="9" id="KW-1185">Reference proteome</keyword>
<comment type="function">
    <text evidence="6">Has a glutathione-disulfide oxidoreductase activity in the presence of NADPH and glutathione reductase. Reduces low molecular weight disulfides and proteins.</text>
</comment>
<evidence type="ECO:0000313" key="9">
    <source>
        <dbReference type="Proteomes" id="UP000266313"/>
    </source>
</evidence>
<evidence type="ECO:0000313" key="8">
    <source>
        <dbReference type="EMBL" id="BBA33449.1"/>
    </source>
</evidence>
<dbReference type="PANTHER" id="PTHR45694:SF18">
    <property type="entry name" value="GLUTAREDOXIN-1-RELATED"/>
    <property type="match status" value="1"/>
</dbReference>
<dbReference type="InterPro" id="IPR014025">
    <property type="entry name" value="Glutaredoxin_subgr"/>
</dbReference>
<dbReference type="SUPFAM" id="SSF52833">
    <property type="entry name" value="Thioredoxin-like"/>
    <property type="match status" value="1"/>
</dbReference>
<dbReference type="Proteomes" id="UP000266313">
    <property type="component" value="Chromosome"/>
</dbReference>
<dbReference type="Gene3D" id="3.40.30.10">
    <property type="entry name" value="Glutaredoxin"/>
    <property type="match status" value="1"/>
</dbReference>
<evidence type="ECO:0000256" key="1">
    <source>
        <dbReference type="ARBA" id="ARBA00007787"/>
    </source>
</evidence>
<dbReference type="CDD" id="cd03418">
    <property type="entry name" value="GRX_GRXb_1_3_like"/>
    <property type="match status" value="1"/>
</dbReference>
<evidence type="ECO:0000256" key="3">
    <source>
        <dbReference type="ARBA" id="ARBA00022982"/>
    </source>
</evidence>
<evidence type="ECO:0000256" key="4">
    <source>
        <dbReference type="ARBA" id="ARBA00023157"/>
    </source>
</evidence>
<sequence length="92" mass="10351">MANVVMYSSAFCPFCVMAERLLLKKGVQNIHKIRVDLEPELRLEMMEKTKRRTVPQIYIGETHVGGFDELAALDREGELDLLLAANQATASD</sequence>